<proteinExistence type="predicted"/>
<keyword evidence="3" id="KW-1185">Reference proteome</keyword>
<accession>A0A8K0KM27</accession>
<sequence>MTQGKKRKTMTIKEGRVSYQLITEKVDSRIDFETTAVLTGSGRGPSCCREGERVRRGAWRPTGPPPARRADATASPTASARTGSSSCRTRCRPPQTHLPTSAAPPPPTPTPLQIPPPTHSPPPLCPTAPGSTPCRSPPIPEISTHPQHTTIFMLRALLGVDYPHFDTFYDSKWQAE</sequence>
<dbReference type="Proteomes" id="UP000792457">
    <property type="component" value="Unassembled WGS sequence"/>
</dbReference>
<feature type="region of interest" description="Disordered" evidence="1">
    <location>
        <begin position="38"/>
        <end position="143"/>
    </location>
</feature>
<feature type="compositionally biased region" description="Pro residues" evidence="1">
    <location>
        <begin position="102"/>
        <end position="126"/>
    </location>
</feature>
<reference evidence="2" key="1">
    <citation type="submission" date="2013-04" db="EMBL/GenBank/DDBJ databases">
        <authorList>
            <person name="Qu J."/>
            <person name="Murali S.C."/>
            <person name="Bandaranaike D."/>
            <person name="Bellair M."/>
            <person name="Blankenburg K."/>
            <person name="Chao H."/>
            <person name="Dinh H."/>
            <person name="Doddapaneni H."/>
            <person name="Downs B."/>
            <person name="Dugan-Rocha S."/>
            <person name="Elkadiri S."/>
            <person name="Gnanaolivu R.D."/>
            <person name="Hernandez B."/>
            <person name="Javaid M."/>
            <person name="Jayaseelan J.C."/>
            <person name="Lee S."/>
            <person name="Li M."/>
            <person name="Ming W."/>
            <person name="Munidasa M."/>
            <person name="Muniz J."/>
            <person name="Nguyen L."/>
            <person name="Ongeri F."/>
            <person name="Osuji N."/>
            <person name="Pu L.-L."/>
            <person name="Puazo M."/>
            <person name="Qu C."/>
            <person name="Quiroz J."/>
            <person name="Raj R."/>
            <person name="Weissenberger G."/>
            <person name="Xin Y."/>
            <person name="Zou X."/>
            <person name="Han Y."/>
            <person name="Richards S."/>
            <person name="Worley K."/>
            <person name="Muzny D."/>
            <person name="Gibbs R."/>
        </authorList>
    </citation>
    <scope>NUCLEOTIDE SEQUENCE</scope>
    <source>
        <strain evidence="2">Sampled in the wild</strain>
    </source>
</reference>
<gene>
    <name evidence="2" type="ORF">J437_LFUL008169</name>
</gene>
<reference evidence="2" key="2">
    <citation type="submission" date="2017-10" db="EMBL/GenBank/DDBJ databases">
        <title>Ladona fulva Genome sequencing and assembly.</title>
        <authorList>
            <person name="Murali S."/>
            <person name="Richards S."/>
            <person name="Bandaranaike D."/>
            <person name="Bellair M."/>
            <person name="Blankenburg K."/>
            <person name="Chao H."/>
            <person name="Dinh H."/>
            <person name="Doddapaneni H."/>
            <person name="Dugan-Rocha S."/>
            <person name="Elkadiri S."/>
            <person name="Gnanaolivu R."/>
            <person name="Hernandez B."/>
            <person name="Skinner E."/>
            <person name="Javaid M."/>
            <person name="Lee S."/>
            <person name="Li M."/>
            <person name="Ming W."/>
            <person name="Munidasa M."/>
            <person name="Muniz J."/>
            <person name="Nguyen L."/>
            <person name="Hughes D."/>
            <person name="Osuji N."/>
            <person name="Pu L.-L."/>
            <person name="Puazo M."/>
            <person name="Qu C."/>
            <person name="Quiroz J."/>
            <person name="Raj R."/>
            <person name="Weissenberger G."/>
            <person name="Xin Y."/>
            <person name="Zou X."/>
            <person name="Han Y."/>
            <person name="Worley K."/>
            <person name="Muzny D."/>
            <person name="Gibbs R."/>
        </authorList>
    </citation>
    <scope>NUCLEOTIDE SEQUENCE</scope>
    <source>
        <strain evidence="2">Sampled in the wild</strain>
    </source>
</reference>
<evidence type="ECO:0000313" key="2">
    <source>
        <dbReference type="EMBL" id="KAG8237117.1"/>
    </source>
</evidence>
<evidence type="ECO:0000313" key="3">
    <source>
        <dbReference type="Proteomes" id="UP000792457"/>
    </source>
</evidence>
<feature type="compositionally biased region" description="Low complexity" evidence="1">
    <location>
        <begin position="77"/>
        <end position="88"/>
    </location>
</feature>
<evidence type="ECO:0000256" key="1">
    <source>
        <dbReference type="SAM" id="MobiDB-lite"/>
    </source>
</evidence>
<dbReference type="AlphaFoldDB" id="A0A8K0KM27"/>
<comment type="caution">
    <text evidence="2">The sequence shown here is derived from an EMBL/GenBank/DDBJ whole genome shotgun (WGS) entry which is preliminary data.</text>
</comment>
<name>A0A8K0KM27_LADFU</name>
<dbReference type="EMBL" id="KZ309125">
    <property type="protein sequence ID" value="KAG8237117.1"/>
    <property type="molecule type" value="Genomic_DNA"/>
</dbReference>
<organism evidence="2 3">
    <name type="scientific">Ladona fulva</name>
    <name type="common">Scarce chaser dragonfly</name>
    <name type="synonym">Libellula fulva</name>
    <dbReference type="NCBI Taxonomy" id="123851"/>
    <lineage>
        <taxon>Eukaryota</taxon>
        <taxon>Metazoa</taxon>
        <taxon>Ecdysozoa</taxon>
        <taxon>Arthropoda</taxon>
        <taxon>Hexapoda</taxon>
        <taxon>Insecta</taxon>
        <taxon>Pterygota</taxon>
        <taxon>Palaeoptera</taxon>
        <taxon>Odonata</taxon>
        <taxon>Epiprocta</taxon>
        <taxon>Anisoptera</taxon>
        <taxon>Libelluloidea</taxon>
        <taxon>Libellulidae</taxon>
        <taxon>Ladona</taxon>
    </lineage>
</organism>
<protein>
    <submittedName>
        <fullName evidence="2">Uncharacterized protein</fullName>
    </submittedName>
</protein>